<dbReference type="STRING" id="425514.SAMN05443550_11076"/>
<dbReference type="AlphaFoldDB" id="A0A1H4GJD0"/>
<keyword evidence="5 8" id="KW-0812">Transmembrane</keyword>
<organism evidence="10 11">
    <name type="scientific">Pedobacter hartonius</name>
    <dbReference type="NCBI Taxonomy" id="425514"/>
    <lineage>
        <taxon>Bacteria</taxon>
        <taxon>Pseudomonadati</taxon>
        <taxon>Bacteroidota</taxon>
        <taxon>Sphingobacteriia</taxon>
        <taxon>Sphingobacteriales</taxon>
        <taxon>Sphingobacteriaceae</taxon>
        <taxon>Pedobacter</taxon>
    </lineage>
</organism>
<feature type="transmembrane region" description="Helical" evidence="8">
    <location>
        <begin position="373"/>
        <end position="394"/>
    </location>
</feature>
<dbReference type="GO" id="GO:0005886">
    <property type="term" value="C:plasma membrane"/>
    <property type="evidence" value="ECO:0007669"/>
    <property type="project" value="UniProtKB-SubCell"/>
</dbReference>
<gene>
    <name evidence="10" type="ORF">SAMN05443550_11076</name>
</gene>
<keyword evidence="6 8" id="KW-1133">Transmembrane helix</keyword>
<evidence type="ECO:0000256" key="5">
    <source>
        <dbReference type="ARBA" id="ARBA00022692"/>
    </source>
</evidence>
<feature type="transmembrane region" description="Helical" evidence="8">
    <location>
        <begin position="291"/>
        <end position="313"/>
    </location>
</feature>
<feature type="transmembrane region" description="Helical" evidence="8">
    <location>
        <begin position="121"/>
        <end position="138"/>
    </location>
</feature>
<dbReference type="PANTHER" id="PTHR33908:SF11">
    <property type="entry name" value="MEMBRANE PROTEIN"/>
    <property type="match status" value="1"/>
</dbReference>
<keyword evidence="4 10" id="KW-0808">Transferase</keyword>
<evidence type="ECO:0000256" key="7">
    <source>
        <dbReference type="ARBA" id="ARBA00023136"/>
    </source>
</evidence>
<dbReference type="GO" id="GO:0009103">
    <property type="term" value="P:lipopolysaccharide biosynthetic process"/>
    <property type="evidence" value="ECO:0007669"/>
    <property type="project" value="UniProtKB-ARBA"/>
</dbReference>
<reference evidence="10 11" key="1">
    <citation type="submission" date="2016-10" db="EMBL/GenBank/DDBJ databases">
        <authorList>
            <person name="de Groot N.N."/>
        </authorList>
    </citation>
    <scope>NUCLEOTIDE SEQUENCE [LARGE SCALE GENOMIC DNA]</scope>
    <source>
        <strain evidence="10 11">DSM 19033</strain>
    </source>
</reference>
<keyword evidence="2" id="KW-1003">Cell membrane</keyword>
<evidence type="ECO:0000256" key="2">
    <source>
        <dbReference type="ARBA" id="ARBA00022475"/>
    </source>
</evidence>
<protein>
    <submittedName>
        <fullName evidence="10">4-amino-4-deoxy-L-arabinose transferase</fullName>
    </submittedName>
</protein>
<feature type="transmembrane region" description="Helical" evidence="8">
    <location>
        <begin position="94"/>
        <end position="115"/>
    </location>
</feature>
<dbReference type="RefSeq" id="WP_090558728.1">
    <property type="nucleotide sequence ID" value="NZ_FNRA01000010.1"/>
</dbReference>
<comment type="subcellular location">
    <subcellularLocation>
        <location evidence="1">Cell membrane</location>
        <topology evidence="1">Multi-pass membrane protein</topology>
    </subcellularLocation>
</comment>
<dbReference type="InterPro" id="IPR038731">
    <property type="entry name" value="RgtA/B/C-like"/>
</dbReference>
<evidence type="ECO:0000313" key="11">
    <source>
        <dbReference type="Proteomes" id="UP000198850"/>
    </source>
</evidence>
<keyword evidence="7 8" id="KW-0472">Membrane</keyword>
<evidence type="ECO:0000256" key="8">
    <source>
        <dbReference type="SAM" id="Phobius"/>
    </source>
</evidence>
<feature type="transmembrane region" description="Helical" evidence="8">
    <location>
        <begin position="174"/>
        <end position="197"/>
    </location>
</feature>
<keyword evidence="11" id="KW-1185">Reference proteome</keyword>
<dbReference type="PANTHER" id="PTHR33908">
    <property type="entry name" value="MANNOSYLTRANSFERASE YKCB-RELATED"/>
    <property type="match status" value="1"/>
</dbReference>
<dbReference type="InterPro" id="IPR050297">
    <property type="entry name" value="LipidA_mod_glycosyltrf_83"/>
</dbReference>
<evidence type="ECO:0000256" key="3">
    <source>
        <dbReference type="ARBA" id="ARBA00022676"/>
    </source>
</evidence>
<dbReference type="OrthoDB" id="1491458at2"/>
<evidence type="ECO:0000256" key="6">
    <source>
        <dbReference type="ARBA" id="ARBA00022989"/>
    </source>
</evidence>
<evidence type="ECO:0000256" key="4">
    <source>
        <dbReference type="ARBA" id="ARBA00022679"/>
    </source>
</evidence>
<dbReference type="EMBL" id="FNRA01000010">
    <property type="protein sequence ID" value="SEB09100.1"/>
    <property type="molecule type" value="Genomic_DNA"/>
</dbReference>
<proteinExistence type="predicted"/>
<feature type="transmembrane region" description="Helical" evidence="8">
    <location>
        <begin position="320"/>
        <end position="339"/>
    </location>
</feature>
<feature type="transmembrane region" description="Helical" evidence="8">
    <location>
        <begin position="18"/>
        <end position="36"/>
    </location>
</feature>
<dbReference type="GO" id="GO:0016763">
    <property type="term" value="F:pentosyltransferase activity"/>
    <property type="evidence" value="ECO:0007669"/>
    <property type="project" value="TreeGrafter"/>
</dbReference>
<accession>A0A1H4GJD0</accession>
<sequence>MTNLKETYSEKDQYHNRLIFCIVLLGLLFRLFHYFYDRSLWMDEIYLSSSFSHMSYKDIAAKILDYGQKAPLGFLWLVKLSVSIFGYNSMSLRLVPLIAGILSLFYFGSVCRYFLKPRARVVALIIFAFAPALIYHSVEIKQYSTECLATVIALYLFSRYQANQTWRAMVCWGFLGAILIWFSFSVIFILAGMAVGISLSFAIKKDWKAFFMTSVPFCMWLLSFIVNYLVFTHKHAESEWVVYFFKVYDNFMPFPPHSIQQIKWFSRNFYDMMDYPLGMVWNFKDFTNSTIVKIITVPIVAIVLLFTGIYSLFRINKRDFCVLLFPVALMLIASGLYLYPLLERFWVFIAPIFIIFIANGFDYYQIKLKSKTIVWILFILVTVIPVIQSIYFVIRPHKFYKHKKSYEKEALIYINDNFREDDAVYNYWNNAPGYRVYRHMLHFKYNAIQGHDFRKNSGSLQDYNQNLKIDFKKFSGKQRVWLIYNTQFLTDIGDLIDDPRWYYKEQVTPAGNLISQFNQLGKPIKKMQLKDVTVYLYELGTTR</sequence>
<feature type="domain" description="Glycosyltransferase RgtA/B/C/D-like" evidence="9">
    <location>
        <begin position="70"/>
        <end position="226"/>
    </location>
</feature>
<evidence type="ECO:0000313" key="10">
    <source>
        <dbReference type="EMBL" id="SEB09100.1"/>
    </source>
</evidence>
<feature type="transmembrane region" description="Helical" evidence="8">
    <location>
        <begin position="345"/>
        <end position="361"/>
    </location>
</feature>
<dbReference type="Proteomes" id="UP000198850">
    <property type="component" value="Unassembled WGS sequence"/>
</dbReference>
<evidence type="ECO:0000256" key="1">
    <source>
        <dbReference type="ARBA" id="ARBA00004651"/>
    </source>
</evidence>
<evidence type="ECO:0000259" key="9">
    <source>
        <dbReference type="Pfam" id="PF13231"/>
    </source>
</evidence>
<feature type="transmembrane region" description="Helical" evidence="8">
    <location>
        <begin position="209"/>
        <end position="231"/>
    </location>
</feature>
<keyword evidence="3" id="KW-0328">Glycosyltransferase</keyword>
<name>A0A1H4GJD0_9SPHI</name>
<dbReference type="Pfam" id="PF13231">
    <property type="entry name" value="PMT_2"/>
    <property type="match status" value="1"/>
</dbReference>